<reference evidence="2 3" key="1">
    <citation type="journal article" date="2018" name="PLoS Genet.">
        <title>Population sequencing reveals clonal diversity and ancestral inbreeding in the grapevine cultivar Chardonnay.</title>
        <authorList>
            <person name="Roach M.J."/>
            <person name="Johnson D.L."/>
            <person name="Bohlmann J."/>
            <person name="van Vuuren H.J."/>
            <person name="Jones S.J."/>
            <person name="Pretorius I.S."/>
            <person name="Schmidt S.A."/>
            <person name="Borneman A.R."/>
        </authorList>
    </citation>
    <scope>NUCLEOTIDE SEQUENCE [LARGE SCALE GENOMIC DNA]</scope>
    <source>
        <strain evidence="3">cv. Chardonnay</strain>
        <tissue evidence="2">Leaf</tissue>
    </source>
</reference>
<dbReference type="PANTHER" id="PTHR12320">
    <property type="entry name" value="PROTEIN PHOSPHATASE 2C"/>
    <property type="match status" value="1"/>
</dbReference>
<dbReference type="GO" id="GO:0046872">
    <property type="term" value="F:metal ion binding"/>
    <property type="evidence" value="ECO:0007669"/>
    <property type="project" value="UniProtKB-UniRule"/>
</dbReference>
<name>A0A438K3K0_VITVI</name>
<proteinExistence type="inferred from homology"/>
<dbReference type="AlphaFoldDB" id="A0A438K3K0"/>
<sequence>MDLGSFYIPDKNKSSTKGDDAYFISKHHQTIGLADGVAGWAEQGIDGGEYARQLMDNCVTTLYAEEKEIVYPQIVLEKAYSNTNVEGSSTACIITLMKEELIIGVRAGDVVVVGTDGLFDNVFVSEMEVAIRVLRDEGCLKPQLLAKLLAEQALENSLIKSGDSPYTIAASKEGKFRSGGKPDDITVIVARIVPPMDIL</sequence>
<evidence type="ECO:0000256" key="1">
    <source>
        <dbReference type="RuleBase" id="RU366020"/>
    </source>
</evidence>
<dbReference type="PANTHER" id="PTHR12320:SF14">
    <property type="entry name" value="PROTEIN PHOSPHATASE"/>
    <property type="match status" value="1"/>
</dbReference>
<dbReference type="SUPFAM" id="SSF81606">
    <property type="entry name" value="PP2C-like"/>
    <property type="match status" value="1"/>
</dbReference>
<comment type="similarity">
    <text evidence="1">Belongs to the PP2C family.</text>
</comment>
<evidence type="ECO:0000313" key="2">
    <source>
        <dbReference type="EMBL" id="RVX15773.1"/>
    </source>
</evidence>
<dbReference type="Proteomes" id="UP000288805">
    <property type="component" value="Unassembled WGS sequence"/>
</dbReference>
<gene>
    <name evidence="2" type="primary">VvCHDp000327_15</name>
    <name evidence="2" type="ORF">CK203_005547</name>
</gene>
<comment type="cofactor">
    <cofactor evidence="1">
        <name>Mn(2+)</name>
        <dbReference type="ChEBI" id="CHEBI:29035"/>
    </cofactor>
</comment>
<keyword evidence="1" id="KW-0464">Manganese</keyword>
<dbReference type="InterPro" id="IPR036457">
    <property type="entry name" value="PPM-type-like_dom_sf"/>
</dbReference>
<organism evidence="2 3">
    <name type="scientific">Vitis vinifera</name>
    <name type="common">Grape</name>
    <dbReference type="NCBI Taxonomy" id="29760"/>
    <lineage>
        <taxon>Eukaryota</taxon>
        <taxon>Viridiplantae</taxon>
        <taxon>Streptophyta</taxon>
        <taxon>Embryophyta</taxon>
        <taxon>Tracheophyta</taxon>
        <taxon>Spermatophyta</taxon>
        <taxon>Magnoliopsida</taxon>
        <taxon>eudicotyledons</taxon>
        <taxon>Gunneridae</taxon>
        <taxon>Pentapetalae</taxon>
        <taxon>rosids</taxon>
        <taxon>Vitales</taxon>
        <taxon>Vitaceae</taxon>
        <taxon>Viteae</taxon>
        <taxon>Vitis</taxon>
    </lineage>
</organism>
<dbReference type="Gene3D" id="3.60.40.10">
    <property type="entry name" value="PPM-type phosphatase domain"/>
    <property type="match status" value="1"/>
</dbReference>
<dbReference type="GO" id="GO:0004722">
    <property type="term" value="F:protein serine/threonine phosphatase activity"/>
    <property type="evidence" value="ECO:0007669"/>
    <property type="project" value="UniProtKB-EC"/>
</dbReference>
<dbReference type="SMR" id="A0A438K3K0"/>
<comment type="catalytic activity">
    <reaction evidence="1">
        <text>O-phospho-L-seryl-[protein] + H2O = L-seryl-[protein] + phosphate</text>
        <dbReference type="Rhea" id="RHEA:20629"/>
        <dbReference type="Rhea" id="RHEA-COMP:9863"/>
        <dbReference type="Rhea" id="RHEA-COMP:11604"/>
        <dbReference type="ChEBI" id="CHEBI:15377"/>
        <dbReference type="ChEBI" id="CHEBI:29999"/>
        <dbReference type="ChEBI" id="CHEBI:43474"/>
        <dbReference type="ChEBI" id="CHEBI:83421"/>
        <dbReference type="EC" id="3.1.3.16"/>
    </reaction>
</comment>
<comment type="caution">
    <text evidence="2">The sequence shown here is derived from an EMBL/GenBank/DDBJ whole genome shotgun (WGS) entry which is preliminary data.</text>
</comment>
<keyword evidence="1" id="KW-0460">Magnesium</keyword>
<dbReference type="InterPro" id="IPR039123">
    <property type="entry name" value="PPTC7"/>
</dbReference>
<keyword evidence="1" id="KW-0479">Metal-binding</keyword>
<keyword evidence="1" id="KW-0378">Hydrolase</keyword>
<dbReference type="EMBL" id="QGNW01000017">
    <property type="protein sequence ID" value="RVX15773.1"/>
    <property type="molecule type" value="Genomic_DNA"/>
</dbReference>
<comment type="cofactor">
    <cofactor evidence="1">
        <name>Mg(2+)</name>
        <dbReference type="ChEBI" id="CHEBI:18420"/>
    </cofactor>
</comment>
<dbReference type="EC" id="3.1.3.16" evidence="1"/>
<protein>
    <recommendedName>
        <fullName evidence="1">Protein phosphatase</fullName>
        <ecNumber evidence="1">3.1.3.16</ecNumber>
    </recommendedName>
</protein>
<keyword evidence="1" id="KW-0904">Protein phosphatase</keyword>
<evidence type="ECO:0000313" key="3">
    <source>
        <dbReference type="Proteomes" id="UP000288805"/>
    </source>
</evidence>
<accession>A0A438K3K0</accession>
<comment type="catalytic activity">
    <reaction evidence="1">
        <text>O-phospho-L-threonyl-[protein] + H2O = L-threonyl-[protein] + phosphate</text>
        <dbReference type="Rhea" id="RHEA:47004"/>
        <dbReference type="Rhea" id="RHEA-COMP:11060"/>
        <dbReference type="Rhea" id="RHEA-COMP:11605"/>
        <dbReference type="ChEBI" id="CHEBI:15377"/>
        <dbReference type="ChEBI" id="CHEBI:30013"/>
        <dbReference type="ChEBI" id="CHEBI:43474"/>
        <dbReference type="ChEBI" id="CHEBI:61977"/>
        <dbReference type="EC" id="3.1.3.16"/>
    </reaction>
</comment>